<keyword evidence="3 6" id="KW-0732">Signal</keyword>
<evidence type="ECO:0000256" key="5">
    <source>
        <dbReference type="ARBA" id="ARBA00022825"/>
    </source>
</evidence>
<feature type="chain" id="PRO_5031346561" evidence="6">
    <location>
        <begin position="22"/>
        <end position="764"/>
    </location>
</feature>
<evidence type="ECO:0000256" key="2">
    <source>
        <dbReference type="ARBA" id="ARBA00022670"/>
    </source>
</evidence>
<proteinExistence type="inferred from homology"/>
<dbReference type="PANTHER" id="PTHR42776">
    <property type="entry name" value="SERINE PEPTIDASE S9 FAMILY MEMBER"/>
    <property type="match status" value="1"/>
</dbReference>
<dbReference type="Pfam" id="PF00326">
    <property type="entry name" value="Peptidase_S9"/>
    <property type="match status" value="1"/>
</dbReference>
<dbReference type="GO" id="GO:0004177">
    <property type="term" value="F:aminopeptidase activity"/>
    <property type="evidence" value="ECO:0007669"/>
    <property type="project" value="UniProtKB-KW"/>
</dbReference>
<dbReference type="Gene3D" id="2.120.10.30">
    <property type="entry name" value="TolB, C-terminal domain"/>
    <property type="match status" value="2"/>
</dbReference>
<feature type="domain" description="Peptidase S9 prolyl oligopeptidase catalytic" evidence="7">
    <location>
        <begin position="517"/>
        <end position="745"/>
    </location>
</feature>
<dbReference type="SUPFAM" id="SSF53474">
    <property type="entry name" value="alpha/beta-Hydrolases"/>
    <property type="match status" value="1"/>
</dbReference>
<keyword evidence="4" id="KW-0378">Hydrolase</keyword>
<dbReference type="Pfam" id="PF07676">
    <property type="entry name" value="PD40"/>
    <property type="match status" value="2"/>
</dbReference>
<dbReference type="InterPro" id="IPR011042">
    <property type="entry name" value="6-blade_b-propeller_TolB-like"/>
</dbReference>
<dbReference type="GO" id="GO:0006508">
    <property type="term" value="P:proteolysis"/>
    <property type="evidence" value="ECO:0007669"/>
    <property type="project" value="UniProtKB-KW"/>
</dbReference>
<sequence>MRLRTILALGLLAGMTGAASAQTSNAAAKRPMTFADLQAMKRVSDPQISPSGKWVLFSVTDVSLEKNTRTNHLWVVPITGGKEVQLTSGDGETNGRFSPDGKNVMYSSSQGGSAQIWVAGWDDAAGTLSAGRQVTNLETEAGGAIWVPDSQHFLFASNVYPECESQAAGSQRFTEEAQCNAEKDAAAAKNQVKALIFDHLLYRHWNSYQGAKHSHIFYASTTGGAPEDLTPASVVGDHEAPTFSLGGPLGYAISPDGKEIAYVVNLEKVPAASTNNDVYVLKVGAAPATAKKVSTSPGSDDGPLYSPDGKWLAWRSQARNGFESDLFRLVVMNRSSGAITEPVPIYRDQQDKVVRDNWVDEFTWAPDSKHIAFASPDRGREIVQVIPAFPQSGAPTGWSAADGELGSLVFLSNGTILATQMFVNHPTEVVVLKHTTTSERGYDISISDTNISRLTHLNDSLVSQLDLSKLEPFGFTGAADTEVEGFLIRPPNFDPAKKYPVKFLMHGGPQTAWGDAWSYRWNAELFAANGYVVVMINRRGSTGYGQKFVDEVSGDWGGKAFVDLMKGLDYAEQKYPFIDKTRECALGASYGGFMANWVLTHTDRFKCIVTHDGMYNPQSAYGTTEEMWFNEWEFRPTAPDGMVEQTKAAQPWDYFDKTNDQDPFRKWSPMLHIKAAHTPTLIIHNQRDYRLDVSEGFQMFTALQRLGVPSRMLYFPDEGHWVLKPQNSELWNETVNDWCDRWLGMNKYAAAGPEKNPAAVTGRR</sequence>
<dbReference type="AlphaFoldDB" id="A0A7W8E9V2"/>
<dbReference type="SUPFAM" id="SSF69322">
    <property type="entry name" value="Tricorn protease domain 2"/>
    <property type="match status" value="1"/>
</dbReference>
<name>A0A7W8E9V2_9BACT</name>
<dbReference type="Gene3D" id="3.40.50.1820">
    <property type="entry name" value="alpha/beta hydrolase"/>
    <property type="match status" value="1"/>
</dbReference>
<dbReference type="EMBL" id="JACHIO010000013">
    <property type="protein sequence ID" value="MBB5064878.1"/>
    <property type="molecule type" value="Genomic_DNA"/>
</dbReference>
<dbReference type="Proteomes" id="UP000584867">
    <property type="component" value="Unassembled WGS sequence"/>
</dbReference>
<keyword evidence="8" id="KW-0031">Aminopeptidase</keyword>
<protein>
    <submittedName>
        <fullName evidence="8">Dipeptidyl aminopeptidase/acylaminoacyl peptidase</fullName>
    </submittedName>
</protein>
<comment type="caution">
    <text evidence="8">The sequence shown here is derived from an EMBL/GenBank/DDBJ whole genome shotgun (WGS) entry which is preliminary data.</text>
</comment>
<dbReference type="RefSeq" id="WP_184257135.1">
    <property type="nucleotide sequence ID" value="NZ_JACHIO010000013.1"/>
</dbReference>
<accession>A0A7W8E9V2</accession>
<dbReference type="InterPro" id="IPR001375">
    <property type="entry name" value="Peptidase_S9_cat"/>
</dbReference>
<dbReference type="InterPro" id="IPR011659">
    <property type="entry name" value="WD40"/>
</dbReference>
<dbReference type="PANTHER" id="PTHR42776:SF13">
    <property type="entry name" value="DIPEPTIDYL-PEPTIDASE 5"/>
    <property type="match status" value="1"/>
</dbReference>
<reference evidence="8 9" key="1">
    <citation type="submission" date="2020-08" db="EMBL/GenBank/DDBJ databases">
        <title>Genomic Encyclopedia of Type Strains, Phase IV (KMG-V): Genome sequencing to study the core and pangenomes of soil and plant-associated prokaryotes.</title>
        <authorList>
            <person name="Whitman W."/>
        </authorList>
    </citation>
    <scope>NUCLEOTIDE SEQUENCE [LARGE SCALE GENOMIC DNA]</scope>
    <source>
        <strain evidence="8 9">X5P3</strain>
    </source>
</reference>
<keyword evidence="2" id="KW-0645">Protease</keyword>
<organism evidence="8 9">
    <name type="scientific">Granulicella mallensis</name>
    <dbReference type="NCBI Taxonomy" id="940614"/>
    <lineage>
        <taxon>Bacteria</taxon>
        <taxon>Pseudomonadati</taxon>
        <taxon>Acidobacteriota</taxon>
        <taxon>Terriglobia</taxon>
        <taxon>Terriglobales</taxon>
        <taxon>Acidobacteriaceae</taxon>
        <taxon>Granulicella</taxon>
    </lineage>
</organism>
<dbReference type="GO" id="GO:0004252">
    <property type="term" value="F:serine-type endopeptidase activity"/>
    <property type="evidence" value="ECO:0007669"/>
    <property type="project" value="TreeGrafter"/>
</dbReference>
<gene>
    <name evidence="8" type="ORF">HDF15_003240</name>
</gene>
<comment type="similarity">
    <text evidence="1">Belongs to the peptidase S9C family.</text>
</comment>
<evidence type="ECO:0000256" key="4">
    <source>
        <dbReference type="ARBA" id="ARBA00022801"/>
    </source>
</evidence>
<dbReference type="InterPro" id="IPR029058">
    <property type="entry name" value="AB_hydrolase_fold"/>
</dbReference>
<evidence type="ECO:0000313" key="8">
    <source>
        <dbReference type="EMBL" id="MBB5064878.1"/>
    </source>
</evidence>
<keyword evidence="5" id="KW-0720">Serine protease</keyword>
<evidence type="ECO:0000256" key="6">
    <source>
        <dbReference type="SAM" id="SignalP"/>
    </source>
</evidence>
<evidence type="ECO:0000256" key="3">
    <source>
        <dbReference type="ARBA" id="ARBA00022729"/>
    </source>
</evidence>
<evidence type="ECO:0000313" key="9">
    <source>
        <dbReference type="Proteomes" id="UP000584867"/>
    </source>
</evidence>
<evidence type="ECO:0000259" key="7">
    <source>
        <dbReference type="Pfam" id="PF00326"/>
    </source>
</evidence>
<feature type="signal peptide" evidence="6">
    <location>
        <begin position="1"/>
        <end position="21"/>
    </location>
</feature>
<evidence type="ECO:0000256" key="1">
    <source>
        <dbReference type="ARBA" id="ARBA00010040"/>
    </source>
</evidence>
<dbReference type="FunFam" id="3.40.50.1820:FF:000028">
    <property type="entry name" value="S9 family peptidase"/>
    <property type="match status" value="1"/>
</dbReference>